<feature type="region of interest" description="Disordered" evidence="1">
    <location>
        <begin position="32"/>
        <end position="69"/>
    </location>
</feature>
<sequence length="69" mass="7219">MTLRSRVDPPVDARSSQVTGRAVRDWKWLAHKASSPSTAAGQAAERSASGRRRSAGSVSESGGFNAFGS</sequence>
<name>A0A8J3J0G5_9ACTN</name>
<protein>
    <submittedName>
        <fullName evidence="2">Uncharacterized protein</fullName>
    </submittedName>
</protein>
<keyword evidence="3" id="KW-1185">Reference proteome</keyword>
<dbReference type="EMBL" id="BOMB01000017">
    <property type="protein sequence ID" value="GID12270.1"/>
    <property type="molecule type" value="Genomic_DNA"/>
</dbReference>
<evidence type="ECO:0000313" key="3">
    <source>
        <dbReference type="Proteomes" id="UP000612808"/>
    </source>
</evidence>
<organism evidence="2 3">
    <name type="scientific">Actinocatenispora rupis</name>
    <dbReference type="NCBI Taxonomy" id="519421"/>
    <lineage>
        <taxon>Bacteria</taxon>
        <taxon>Bacillati</taxon>
        <taxon>Actinomycetota</taxon>
        <taxon>Actinomycetes</taxon>
        <taxon>Micromonosporales</taxon>
        <taxon>Micromonosporaceae</taxon>
        <taxon>Actinocatenispora</taxon>
    </lineage>
</organism>
<evidence type="ECO:0000256" key="1">
    <source>
        <dbReference type="SAM" id="MobiDB-lite"/>
    </source>
</evidence>
<feature type="compositionally biased region" description="Basic and acidic residues" evidence="1">
    <location>
        <begin position="1"/>
        <end position="11"/>
    </location>
</feature>
<evidence type="ECO:0000313" key="2">
    <source>
        <dbReference type="EMBL" id="GID12270.1"/>
    </source>
</evidence>
<comment type="caution">
    <text evidence="2">The sequence shown here is derived from an EMBL/GenBank/DDBJ whole genome shotgun (WGS) entry which is preliminary data.</text>
</comment>
<dbReference type="AlphaFoldDB" id="A0A8J3J0G5"/>
<accession>A0A8J3J0G5</accession>
<dbReference type="Proteomes" id="UP000612808">
    <property type="component" value="Unassembled WGS sequence"/>
</dbReference>
<gene>
    <name evidence="2" type="ORF">Aru02nite_31590</name>
</gene>
<proteinExistence type="predicted"/>
<reference evidence="2" key="1">
    <citation type="submission" date="2021-01" db="EMBL/GenBank/DDBJ databases">
        <title>Whole genome shotgun sequence of Actinocatenispora rupis NBRC 107355.</title>
        <authorList>
            <person name="Komaki H."/>
            <person name="Tamura T."/>
        </authorList>
    </citation>
    <scope>NUCLEOTIDE SEQUENCE</scope>
    <source>
        <strain evidence="2">NBRC 107355</strain>
    </source>
</reference>
<feature type="region of interest" description="Disordered" evidence="1">
    <location>
        <begin position="1"/>
        <end position="20"/>
    </location>
</feature>